<reference evidence="1" key="1">
    <citation type="submission" date="2023-12" db="EMBL/GenBank/DDBJ databases">
        <title>Genome assembly of Anisodus tanguticus.</title>
        <authorList>
            <person name="Wang Y.-J."/>
        </authorList>
    </citation>
    <scope>NUCLEOTIDE SEQUENCE</scope>
    <source>
        <strain evidence="1">KB-2021</strain>
        <tissue evidence="1">Leaf</tissue>
    </source>
</reference>
<dbReference type="Proteomes" id="UP001291623">
    <property type="component" value="Unassembled WGS sequence"/>
</dbReference>
<dbReference type="EMBL" id="JAVYJV010000010">
    <property type="protein sequence ID" value="KAK4361542.1"/>
    <property type="molecule type" value="Genomic_DNA"/>
</dbReference>
<evidence type="ECO:0000313" key="2">
    <source>
        <dbReference type="Proteomes" id="UP001291623"/>
    </source>
</evidence>
<organism evidence="1 2">
    <name type="scientific">Anisodus tanguticus</name>
    <dbReference type="NCBI Taxonomy" id="243964"/>
    <lineage>
        <taxon>Eukaryota</taxon>
        <taxon>Viridiplantae</taxon>
        <taxon>Streptophyta</taxon>
        <taxon>Embryophyta</taxon>
        <taxon>Tracheophyta</taxon>
        <taxon>Spermatophyta</taxon>
        <taxon>Magnoliopsida</taxon>
        <taxon>eudicotyledons</taxon>
        <taxon>Gunneridae</taxon>
        <taxon>Pentapetalae</taxon>
        <taxon>asterids</taxon>
        <taxon>lamiids</taxon>
        <taxon>Solanales</taxon>
        <taxon>Solanaceae</taxon>
        <taxon>Solanoideae</taxon>
        <taxon>Hyoscyameae</taxon>
        <taxon>Anisodus</taxon>
    </lineage>
</organism>
<name>A0AAE1S1L9_9SOLA</name>
<dbReference type="AlphaFoldDB" id="A0AAE1S1L9"/>
<protein>
    <submittedName>
        <fullName evidence="1">Uncharacterized protein</fullName>
    </submittedName>
</protein>
<gene>
    <name evidence="1" type="ORF">RND71_020494</name>
</gene>
<proteinExistence type="predicted"/>
<comment type="caution">
    <text evidence="1">The sequence shown here is derived from an EMBL/GenBank/DDBJ whole genome shotgun (WGS) entry which is preliminary data.</text>
</comment>
<evidence type="ECO:0000313" key="1">
    <source>
        <dbReference type="EMBL" id="KAK4361542.1"/>
    </source>
</evidence>
<keyword evidence="2" id="KW-1185">Reference proteome</keyword>
<sequence length="97" mass="11189">MDQLDSFRDNWDLIDINSFIDEAPSRFLLERSNPQPQRTTSDLVWKLSCFSPQKGAETIKIVHYPFPTRKYLNTLLNHITEKYHAHRGTGGGLKEAA</sequence>
<accession>A0AAE1S1L9</accession>